<evidence type="ECO:0000313" key="2">
    <source>
        <dbReference type="Proteomes" id="UP000812287"/>
    </source>
</evidence>
<proteinExistence type="predicted"/>
<reference evidence="1" key="1">
    <citation type="submission" date="2020-11" db="EMBL/GenBank/DDBJ databases">
        <title>Adaptations for nitrogen fixation in a non-lichenized fungal sporocarp promotes dispersal by wood-feeding termites.</title>
        <authorList>
            <consortium name="DOE Joint Genome Institute"/>
            <person name="Koch R.A."/>
            <person name="Yoon G."/>
            <person name="Arayal U."/>
            <person name="Lail K."/>
            <person name="Amirebrahimi M."/>
            <person name="Labutti K."/>
            <person name="Lipzen A."/>
            <person name="Riley R."/>
            <person name="Barry K."/>
            <person name="Henrissat B."/>
            <person name="Grigoriev I.V."/>
            <person name="Herr J.R."/>
            <person name="Aime M.C."/>
        </authorList>
    </citation>
    <scope>NUCLEOTIDE SEQUENCE</scope>
    <source>
        <strain evidence="1">MCA 3950</strain>
    </source>
</reference>
<name>A0A9P7VKT2_9AGAR</name>
<dbReference type="RefSeq" id="XP_043035234.1">
    <property type="nucleotide sequence ID" value="XM_043181068.1"/>
</dbReference>
<keyword evidence="2" id="KW-1185">Reference proteome</keyword>
<dbReference type="AlphaFoldDB" id="A0A9P7VKT2"/>
<organism evidence="1 2">
    <name type="scientific">Guyanagaster necrorhizus</name>
    <dbReference type="NCBI Taxonomy" id="856835"/>
    <lineage>
        <taxon>Eukaryota</taxon>
        <taxon>Fungi</taxon>
        <taxon>Dikarya</taxon>
        <taxon>Basidiomycota</taxon>
        <taxon>Agaricomycotina</taxon>
        <taxon>Agaricomycetes</taxon>
        <taxon>Agaricomycetidae</taxon>
        <taxon>Agaricales</taxon>
        <taxon>Marasmiineae</taxon>
        <taxon>Physalacriaceae</taxon>
        <taxon>Guyanagaster</taxon>
    </lineage>
</organism>
<dbReference type="GeneID" id="66103364"/>
<protein>
    <submittedName>
        <fullName evidence="1">Uncharacterized protein</fullName>
    </submittedName>
</protein>
<accession>A0A9P7VKT2</accession>
<dbReference type="EMBL" id="MU250557">
    <property type="protein sequence ID" value="KAG7441734.1"/>
    <property type="molecule type" value="Genomic_DNA"/>
</dbReference>
<evidence type="ECO:0000313" key="1">
    <source>
        <dbReference type="EMBL" id="KAG7441734.1"/>
    </source>
</evidence>
<comment type="caution">
    <text evidence="1">The sequence shown here is derived from an EMBL/GenBank/DDBJ whole genome shotgun (WGS) entry which is preliminary data.</text>
</comment>
<dbReference type="Proteomes" id="UP000812287">
    <property type="component" value="Unassembled WGS sequence"/>
</dbReference>
<sequence length="97" mass="11640">MVIAKTFFARLLTDPSFTTPLLYIRGTMLFSLRFRALYHLLHHWDLHSFLVPFILLSFYCLDTLRGYPSIEQDIFMSFWRIYPMRVVKMFVLGDSRP</sequence>
<gene>
    <name evidence="1" type="ORF">BT62DRAFT_472202</name>
</gene>